<gene>
    <name evidence="1" type="ORF">AWB64_03379</name>
</gene>
<proteinExistence type="predicted"/>
<dbReference type="EMBL" id="FCOC02000009">
    <property type="protein sequence ID" value="SAL34632.1"/>
    <property type="molecule type" value="Genomic_DNA"/>
</dbReference>
<name>A0A158GRG4_CABSO</name>
<dbReference type="Proteomes" id="UP000054893">
    <property type="component" value="Unassembled WGS sequence"/>
</dbReference>
<reference evidence="1 2" key="1">
    <citation type="submission" date="2016-01" db="EMBL/GenBank/DDBJ databases">
        <authorList>
            <person name="Oliw E.H."/>
        </authorList>
    </citation>
    <scope>NUCLEOTIDE SEQUENCE [LARGE SCALE GENOMIC DNA]</scope>
    <source>
        <strain evidence="1">LMG 22029</strain>
    </source>
</reference>
<sequence>MLCKSSGGPVALKSPIRPGQAASGLRRLTLDLEADRHARAAVEAYADSCADELPWLADILRKKLDALNRSVEPSRDLFSGLNSDEDGPIPLTHCEQTARRLMTFARMCAKAREDYSAAAWDHVMKSLDKMLIQNAINSR</sequence>
<evidence type="ECO:0000313" key="1">
    <source>
        <dbReference type="EMBL" id="SAL34632.1"/>
    </source>
</evidence>
<accession>A0A158GRG4</accession>
<dbReference type="AlphaFoldDB" id="A0A158GRG4"/>
<evidence type="ECO:0000313" key="2">
    <source>
        <dbReference type="Proteomes" id="UP000054893"/>
    </source>
</evidence>
<organism evidence="1 2">
    <name type="scientific">Caballeronia sordidicola</name>
    <name type="common">Burkholderia sordidicola</name>
    <dbReference type="NCBI Taxonomy" id="196367"/>
    <lineage>
        <taxon>Bacteria</taxon>
        <taxon>Pseudomonadati</taxon>
        <taxon>Pseudomonadota</taxon>
        <taxon>Betaproteobacteria</taxon>
        <taxon>Burkholderiales</taxon>
        <taxon>Burkholderiaceae</taxon>
        <taxon>Caballeronia</taxon>
    </lineage>
</organism>
<protein>
    <submittedName>
        <fullName evidence="1">Peptidase</fullName>
    </submittedName>
</protein>